<evidence type="ECO:0000313" key="5">
    <source>
        <dbReference type="Proteomes" id="UP000704341"/>
    </source>
</evidence>
<dbReference type="Pfam" id="PF02571">
    <property type="entry name" value="CbiJ"/>
    <property type="match status" value="1"/>
</dbReference>
<comment type="caution">
    <text evidence="4">The sequence shown here is derived from an EMBL/GenBank/DDBJ whole genome shotgun (WGS) entry which is preliminary data.</text>
</comment>
<keyword evidence="2" id="KW-0169">Cobalamin biosynthesis</keyword>
<dbReference type="PANTHER" id="PTHR36925:SF1">
    <property type="entry name" value="COBALT-PRECORRIN-6A REDUCTASE"/>
    <property type="match status" value="1"/>
</dbReference>
<dbReference type="EMBL" id="QORN01000005">
    <property type="protein sequence ID" value="MBD5805817.1"/>
    <property type="molecule type" value="Genomic_DNA"/>
</dbReference>
<proteinExistence type="predicted"/>
<dbReference type="InterPro" id="IPR003723">
    <property type="entry name" value="Precorrin-6x_reduct"/>
</dbReference>
<reference evidence="4 5" key="1">
    <citation type="submission" date="2018-07" db="EMBL/GenBank/DDBJ databases">
        <title>Phylogenomic Insights into understanding Host Adaptation of Lactobacillus reuteri by a novel species, Lactobacillus spp. M31.</title>
        <authorList>
            <person name="Sharma S."/>
            <person name="Patil P."/>
            <person name="Korpole S."/>
            <person name="Patil P.B."/>
        </authorList>
    </citation>
    <scope>NUCLEOTIDE SEQUENCE [LARGE SCALE GENOMIC DNA]</scope>
    <source>
        <strain evidence="4 5">M31</strain>
    </source>
</reference>
<comment type="pathway">
    <text evidence="1">Cofactor biosynthesis; adenosylcobalamin biosynthesis.</text>
</comment>
<dbReference type="RefSeq" id="WP_191667569.1">
    <property type="nucleotide sequence ID" value="NZ_QORN01000005.1"/>
</dbReference>
<accession>A0ABR8P485</accession>
<evidence type="ECO:0000256" key="3">
    <source>
        <dbReference type="ARBA" id="ARBA00023002"/>
    </source>
</evidence>
<organism evidence="4 5">
    <name type="scientific">Limosilactobacillus walteri</name>
    <dbReference type="NCBI Taxonomy" id="2268022"/>
    <lineage>
        <taxon>Bacteria</taxon>
        <taxon>Bacillati</taxon>
        <taxon>Bacillota</taxon>
        <taxon>Bacilli</taxon>
        <taxon>Lactobacillales</taxon>
        <taxon>Lactobacillaceae</taxon>
        <taxon>Limosilactobacillus</taxon>
    </lineage>
</organism>
<evidence type="ECO:0000256" key="1">
    <source>
        <dbReference type="ARBA" id="ARBA00004953"/>
    </source>
</evidence>
<gene>
    <name evidence="4" type="primary">cobK</name>
    <name evidence="4" type="ORF">DTK66_01610</name>
</gene>
<protein>
    <submittedName>
        <fullName evidence="4">Precorrin-6A reductase</fullName>
        <ecNumber evidence="4">1.3.1.54</ecNumber>
    </submittedName>
</protein>
<dbReference type="Proteomes" id="UP000704341">
    <property type="component" value="Unassembled WGS sequence"/>
</dbReference>
<sequence length="264" mass="29673">MILLLGGTSESLAVADYLRMHNALFTVSVVSDYGAKLAQQHSKKVNQIIFSEENFSAFCRNNKIDFIVDATHPFARIISKLAIDEAQKLNIPYLRFERQNEYSKNTMLKMVDSLADACRYLQNTDGKIYLSTGSKTAPQYADELGVKRLHVRVLPTLKVMENLTNAGFIASQIDAIQGPFTTAMNIELFKHADAQIVVTKESGRQGRIQEKIAACEQLGIPCVIIRRPQIKYPHVVADLKELGKYLEENYERQSNASRGRAGKF</sequence>
<keyword evidence="3 4" id="KW-0560">Oxidoreductase</keyword>
<evidence type="ECO:0000256" key="2">
    <source>
        <dbReference type="ARBA" id="ARBA00022573"/>
    </source>
</evidence>
<dbReference type="EC" id="1.3.1.54" evidence="4"/>
<dbReference type="PROSITE" id="PS51014">
    <property type="entry name" value="COBK_CBIJ"/>
    <property type="match status" value="1"/>
</dbReference>
<keyword evidence="5" id="KW-1185">Reference proteome</keyword>
<dbReference type="GO" id="GO:0016994">
    <property type="term" value="F:precorrin-6A reductase activity"/>
    <property type="evidence" value="ECO:0007669"/>
    <property type="project" value="UniProtKB-EC"/>
</dbReference>
<name>A0ABR8P485_9LACO</name>
<evidence type="ECO:0000313" key="4">
    <source>
        <dbReference type="EMBL" id="MBD5805817.1"/>
    </source>
</evidence>
<dbReference type="NCBIfam" id="TIGR00715">
    <property type="entry name" value="precor6x_red"/>
    <property type="match status" value="1"/>
</dbReference>
<dbReference type="PANTHER" id="PTHR36925">
    <property type="entry name" value="COBALT-PRECORRIN-6A REDUCTASE"/>
    <property type="match status" value="1"/>
</dbReference>